<dbReference type="InterPro" id="IPR043725">
    <property type="entry name" value="DUF5667"/>
</dbReference>
<proteinExistence type="predicted"/>
<evidence type="ECO:0000259" key="1">
    <source>
        <dbReference type="Pfam" id="PF18915"/>
    </source>
</evidence>
<comment type="caution">
    <text evidence="2">The sequence shown here is derived from an EMBL/GenBank/DDBJ whole genome shotgun (WGS) entry which is preliminary data.</text>
</comment>
<name>A0A1F7HL38_9BACT</name>
<accession>A0A1F7HL38</accession>
<evidence type="ECO:0000313" key="2">
    <source>
        <dbReference type="EMBL" id="OGK31813.1"/>
    </source>
</evidence>
<feature type="domain" description="DUF5667" evidence="1">
    <location>
        <begin position="47"/>
        <end position="159"/>
    </location>
</feature>
<organism evidence="2 3">
    <name type="scientific">Candidatus Roizmanbacteria bacterium RIFCSPHIGHO2_02_FULL_43_11</name>
    <dbReference type="NCBI Taxonomy" id="1802043"/>
    <lineage>
        <taxon>Bacteria</taxon>
        <taxon>Candidatus Roizmaniibacteriota</taxon>
    </lineage>
</organism>
<protein>
    <recommendedName>
        <fullName evidence="1">DUF5667 domain-containing protein</fullName>
    </recommendedName>
</protein>
<gene>
    <name evidence="2" type="ORF">A3D08_03045</name>
</gene>
<evidence type="ECO:0000313" key="3">
    <source>
        <dbReference type="Proteomes" id="UP000178098"/>
    </source>
</evidence>
<dbReference type="Proteomes" id="UP000178098">
    <property type="component" value="Unassembled WGS sequence"/>
</dbReference>
<dbReference type="Pfam" id="PF18915">
    <property type="entry name" value="DUF5667"/>
    <property type="match status" value="1"/>
</dbReference>
<dbReference type="EMBL" id="MFZT01000008">
    <property type="protein sequence ID" value="OGK31813.1"/>
    <property type="molecule type" value="Genomic_DNA"/>
</dbReference>
<dbReference type="AlphaFoldDB" id="A0A1F7HL38"/>
<sequence length="181" mass="20832">MTYMSMNKTASFLIGLVFLLIFAISFHKNFIIQAATEPIVYELPYPGILPDHPLYFLKRARDNVWVFFTRDNFKKAEVLLILADKKTAMALELANNDKWQLSVSMMNEANKHSAHIVETLALSKKIGTTPPSDFVDKVKRSSMKREEIMEDFAEKIPEEFEKLVEAAIKQNLDAYNNLTRL</sequence>
<reference evidence="2 3" key="1">
    <citation type="journal article" date="2016" name="Nat. Commun.">
        <title>Thousands of microbial genomes shed light on interconnected biogeochemical processes in an aquifer system.</title>
        <authorList>
            <person name="Anantharaman K."/>
            <person name="Brown C.T."/>
            <person name="Hug L.A."/>
            <person name="Sharon I."/>
            <person name="Castelle C.J."/>
            <person name="Probst A.J."/>
            <person name="Thomas B.C."/>
            <person name="Singh A."/>
            <person name="Wilkins M.J."/>
            <person name="Karaoz U."/>
            <person name="Brodie E.L."/>
            <person name="Williams K.H."/>
            <person name="Hubbard S.S."/>
            <person name="Banfield J.F."/>
        </authorList>
    </citation>
    <scope>NUCLEOTIDE SEQUENCE [LARGE SCALE GENOMIC DNA]</scope>
</reference>